<feature type="region of interest" description="Disordered" evidence="1">
    <location>
        <begin position="127"/>
        <end position="171"/>
    </location>
</feature>
<dbReference type="PANTHER" id="PTHR31025">
    <property type="entry name" value="SI:CH211-196P9.1-RELATED"/>
    <property type="match status" value="1"/>
</dbReference>
<reference evidence="2" key="1">
    <citation type="submission" date="2023-06" db="EMBL/GenBank/DDBJ databases">
        <title>Male Hemibagrus guttatus genome.</title>
        <authorList>
            <person name="Bian C."/>
        </authorList>
    </citation>
    <scope>NUCLEOTIDE SEQUENCE</scope>
    <source>
        <strain evidence="2">Male_cb2023</strain>
        <tissue evidence="2">Muscle</tissue>
    </source>
</reference>
<dbReference type="PANTHER" id="PTHR31025:SF19">
    <property type="entry name" value="SI:CH73-42K18.1-RELATED"/>
    <property type="match status" value="1"/>
</dbReference>
<name>A0AAE0UKZ7_9TELE</name>
<evidence type="ECO:0000313" key="3">
    <source>
        <dbReference type="Proteomes" id="UP001274896"/>
    </source>
</evidence>
<keyword evidence="3" id="KW-1185">Reference proteome</keyword>
<dbReference type="EMBL" id="JAUCMX010000025">
    <property type="protein sequence ID" value="KAK3510914.1"/>
    <property type="molecule type" value="Genomic_DNA"/>
</dbReference>
<comment type="caution">
    <text evidence="2">The sequence shown here is derived from an EMBL/GenBank/DDBJ whole genome shotgun (WGS) entry which is preliminary data.</text>
</comment>
<organism evidence="2 3">
    <name type="scientific">Hemibagrus guttatus</name>
    <dbReference type="NCBI Taxonomy" id="175788"/>
    <lineage>
        <taxon>Eukaryota</taxon>
        <taxon>Metazoa</taxon>
        <taxon>Chordata</taxon>
        <taxon>Craniata</taxon>
        <taxon>Vertebrata</taxon>
        <taxon>Euteleostomi</taxon>
        <taxon>Actinopterygii</taxon>
        <taxon>Neopterygii</taxon>
        <taxon>Teleostei</taxon>
        <taxon>Ostariophysi</taxon>
        <taxon>Siluriformes</taxon>
        <taxon>Bagridae</taxon>
        <taxon>Hemibagrus</taxon>
    </lineage>
</organism>
<dbReference type="AlphaFoldDB" id="A0AAE0UKZ7"/>
<gene>
    <name evidence="2" type="ORF">QTP70_025544</name>
</gene>
<feature type="compositionally biased region" description="Basic and acidic residues" evidence="1">
    <location>
        <begin position="159"/>
        <end position="171"/>
    </location>
</feature>
<protein>
    <submittedName>
        <fullName evidence="2">Uncharacterized protein</fullName>
    </submittedName>
</protein>
<evidence type="ECO:0000256" key="1">
    <source>
        <dbReference type="SAM" id="MobiDB-lite"/>
    </source>
</evidence>
<evidence type="ECO:0000313" key="2">
    <source>
        <dbReference type="EMBL" id="KAK3510914.1"/>
    </source>
</evidence>
<sequence>MTFCKTLNRTYRVTRHPGRVSRAKPPGGPVSGFRALIAVAQCWHLIMDSIAVLKPAVGPDSFLHSTLSKQIGKAAEALVSKHPCLKENGSKTGYEGWKNSLRFKMGNYRAKLSRAGIKDVAVNAGKYSRTNPQGAASRANIKRPRRGEVNFLPNYPHGQTKDTLETQRLEM</sequence>
<proteinExistence type="predicted"/>
<feature type="non-terminal residue" evidence="2">
    <location>
        <position position="171"/>
    </location>
</feature>
<dbReference type="Proteomes" id="UP001274896">
    <property type="component" value="Unassembled WGS sequence"/>
</dbReference>
<accession>A0AAE0UKZ7</accession>